<dbReference type="OrthoDB" id="291574at2157"/>
<keyword evidence="1" id="KW-1133">Transmembrane helix</keyword>
<reference evidence="2 3" key="1">
    <citation type="submission" date="2016-10" db="EMBL/GenBank/DDBJ databases">
        <authorList>
            <person name="de Groot N.N."/>
        </authorList>
    </citation>
    <scope>NUCLEOTIDE SEQUENCE [LARGE SCALE GENOMIC DNA]</scope>
    <source>
        <strain evidence="2 3">CDM_5</strain>
    </source>
</reference>
<dbReference type="AlphaFoldDB" id="A0A1H7MVG3"/>
<gene>
    <name evidence="2" type="ORF">SAMN04488691_103108</name>
</gene>
<name>A0A1H7MVG3_HALLR</name>
<sequence length="66" mass="6615">MIPSLRTPRGVVSALSLGMVVATGYALVSPRPPTQTQLVGVFALSICLGAAALWLFAASGNAEGSA</sequence>
<feature type="transmembrane region" description="Helical" evidence="1">
    <location>
        <begin position="36"/>
        <end position="57"/>
    </location>
</feature>
<dbReference type="RefSeq" id="WP_074793163.1">
    <property type="nucleotide sequence ID" value="NZ_FOAD01000003.1"/>
</dbReference>
<dbReference type="Proteomes" id="UP000183894">
    <property type="component" value="Unassembled WGS sequence"/>
</dbReference>
<dbReference type="EMBL" id="FOAD01000003">
    <property type="protein sequence ID" value="SEL15282.1"/>
    <property type="molecule type" value="Genomic_DNA"/>
</dbReference>
<protein>
    <submittedName>
        <fullName evidence="2">Uncharacterized protein</fullName>
    </submittedName>
</protein>
<proteinExistence type="predicted"/>
<evidence type="ECO:0000313" key="2">
    <source>
        <dbReference type="EMBL" id="SEL15282.1"/>
    </source>
</evidence>
<accession>A0A1H7MVG3</accession>
<evidence type="ECO:0000256" key="1">
    <source>
        <dbReference type="SAM" id="Phobius"/>
    </source>
</evidence>
<organism evidence="2 3">
    <name type="scientific">Haloferax larsenii</name>
    <dbReference type="NCBI Taxonomy" id="302484"/>
    <lineage>
        <taxon>Archaea</taxon>
        <taxon>Methanobacteriati</taxon>
        <taxon>Methanobacteriota</taxon>
        <taxon>Stenosarchaea group</taxon>
        <taxon>Halobacteria</taxon>
        <taxon>Halobacteriales</taxon>
        <taxon>Haloferacaceae</taxon>
        <taxon>Haloferax</taxon>
    </lineage>
</organism>
<keyword evidence="1" id="KW-0472">Membrane</keyword>
<keyword evidence="1" id="KW-0812">Transmembrane</keyword>
<evidence type="ECO:0000313" key="3">
    <source>
        <dbReference type="Proteomes" id="UP000183894"/>
    </source>
</evidence>